<evidence type="ECO:0000256" key="3">
    <source>
        <dbReference type="ARBA" id="ARBA00023004"/>
    </source>
</evidence>
<dbReference type="PANTHER" id="PTHR40394">
    <property type="entry name" value="LIPOPROTEIN-RELATED"/>
    <property type="match status" value="1"/>
</dbReference>
<dbReference type="OrthoDB" id="9796771at2"/>
<sequence>MNLKKYIAFSAVVTSLVLHSCQRGPNDPGTEFAPNMYVSTAYEPYSMVKDSTNKINPYGINLREPAQGTVARRNYKTTYKDASTGEEYDLGLMVYRTHPDSLEEAAKTLKNPLKITKQVIAEGKVLYEYFCQHCHGAEGKGDGKVGQKYGGVANLTGGQIAKANGGHIFHVITHGKGRMWPHGSQMNALERWKIVSYVHVLQGQINPDGTPVVKEEEKKEEKKEETKK</sequence>
<dbReference type="InterPro" id="IPR036909">
    <property type="entry name" value="Cyt_c-like_dom_sf"/>
</dbReference>
<evidence type="ECO:0000256" key="1">
    <source>
        <dbReference type="ARBA" id="ARBA00022617"/>
    </source>
</evidence>
<gene>
    <name evidence="7" type="ORF">Rain11_1336</name>
</gene>
<dbReference type="GO" id="GO:0020037">
    <property type="term" value="F:heme binding"/>
    <property type="evidence" value="ECO:0007669"/>
    <property type="project" value="InterPro"/>
</dbReference>
<dbReference type="Gene3D" id="1.10.760.10">
    <property type="entry name" value="Cytochrome c-like domain"/>
    <property type="match status" value="1"/>
</dbReference>
<evidence type="ECO:0000259" key="6">
    <source>
        <dbReference type="PROSITE" id="PS51007"/>
    </source>
</evidence>
<dbReference type="PROSITE" id="PS51007">
    <property type="entry name" value="CYTC"/>
    <property type="match status" value="1"/>
</dbReference>
<dbReference type="GO" id="GO:0009055">
    <property type="term" value="F:electron transfer activity"/>
    <property type="evidence" value="ECO:0007669"/>
    <property type="project" value="InterPro"/>
</dbReference>
<evidence type="ECO:0000313" key="8">
    <source>
        <dbReference type="Proteomes" id="UP000233387"/>
    </source>
</evidence>
<keyword evidence="2 4" id="KW-0479">Metal-binding</keyword>
<evidence type="ECO:0000256" key="2">
    <source>
        <dbReference type="ARBA" id="ARBA00022723"/>
    </source>
</evidence>
<dbReference type="Proteomes" id="UP000233387">
    <property type="component" value="Unassembled WGS sequence"/>
</dbReference>
<protein>
    <submittedName>
        <fullName evidence="7">Cytochrome C oxidase, cbb3-type, subunit III</fullName>
    </submittedName>
</protein>
<dbReference type="RefSeq" id="WP_101358603.1">
    <property type="nucleotide sequence ID" value="NZ_NKXO01000018.1"/>
</dbReference>
<name>A0A2N3IH78_9BACT</name>
<accession>A0A2N3IH78</accession>
<dbReference type="GO" id="GO:0046872">
    <property type="term" value="F:metal ion binding"/>
    <property type="evidence" value="ECO:0007669"/>
    <property type="project" value="UniProtKB-KW"/>
</dbReference>
<dbReference type="Pfam" id="PF13442">
    <property type="entry name" value="Cytochrome_CBB3"/>
    <property type="match status" value="1"/>
</dbReference>
<comment type="caution">
    <text evidence="7">The sequence shown here is derived from an EMBL/GenBank/DDBJ whole genome shotgun (WGS) entry which is preliminary data.</text>
</comment>
<dbReference type="SUPFAM" id="SSF46626">
    <property type="entry name" value="Cytochrome c"/>
    <property type="match status" value="1"/>
</dbReference>
<dbReference type="InterPro" id="IPR009056">
    <property type="entry name" value="Cyt_c-like_dom"/>
</dbReference>
<organism evidence="7 8">
    <name type="scientific">Raineya orbicola</name>
    <dbReference type="NCBI Taxonomy" id="2016530"/>
    <lineage>
        <taxon>Bacteria</taxon>
        <taxon>Pseudomonadati</taxon>
        <taxon>Bacteroidota</taxon>
        <taxon>Cytophagia</taxon>
        <taxon>Cytophagales</taxon>
        <taxon>Raineyaceae</taxon>
        <taxon>Raineya</taxon>
    </lineage>
</organism>
<evidence type="ECO:0000256" key="5">
    <source>
        <dbReference type="SAM" id="MobiDB-lite"/>
    </source>
</evidence>
<feature type="region of interest" description="Disordered" evidence="5">
    <location>
        <begin position="208"/>
        <end position="228"/>
    </location>
</feature>
<reference evidence="7 8" key="1">
    <citation type="submission" date="2017-06" db="EMBL/GenBank/DDBJ databases">
        <title>Raineya orbicola gen. nov., sp. nov. a slightly thermophilic bacterium of the phylum Bacteroidetes and the description of Raineyaceae fam. nov.</title>
        <authorList>
            <person name="Albuquerque L."/>
            <person name="Polonia A.R.M."/>
            <person name="Barroso C."/>
            <person name="Froufe H.J.C."/>
            <person name="Lage O."/>
            <person name="Lobo-Da-Cunha A."/>
            <person name="Egas C."/>
            <person name="Da Costa M.S."/>
        </authorList>
    </citation>
    <scope>NUCLEOTIDE SEQUENCE [LARGE SCALE GENOMIC DNA]</scope>
    <source>
        <strain evidence="7 8">SPSPC-11</strain>
    </source>
</reference>
<dbReference type="AlphaFoldDB" id="A0A2N3IH78"/>
<feature type="compositionally biased region" description="Basic and acidic residues" evidence="5">
    <location>
        <begin position="213"/>
        <end position="228"/>
    </location>
</feature>
<evidence type="ECO:0000256" key="4">
    <source>
        <dbReference type="PROSITE-ProRule" id="PRU00433"/>
    </source>
</evidence>
<dbReference type="EMBL" id="NKXO01000018">
    <property type="protein sequence ID" value="PKQ69664.1"/>
    <property type="molecule type" value="Genomic_DNA"/>
</dbReference>
<proteinExistence type="predicted"/>
<dbReference type="PANTHER" id="PTHR40394:SF2">
    <property type="entry name" value="QUINOL:CYTOCHROME C OXIDOREDUCTASE MEMBRANE PROTEIN"/>
    <property type="match status" value="1"/>
</dbReference>
<feature type="domain" description="Cytochrome c" evidence="6">
    <location>
        <begin position="118"/>
        <end position="202"/>
    </location>
</feature>
<keyword evidence="1 4" id="KW-0349">Heme</keyword>
<keyword evidence="8" id="KW-1185">Reference proteome</keyword>
<keyword evidence="3 4" id="KW-0408">Iron</keyword>
<evidence type="ECO:0000313" key="7">
    <source>
        <dbReference type="EMBL" id="PKQ69664.1"/>
    </source>
</evidence>